<dbReference type="SMART" id="SM00564">
    <property type="entry name" value="PQQ"/>
    <property type="match status" value="6"/>
</dbReference>
<sequence length="584" mass="61393">MKSYAKFLILSTGLMTAFFAVSGCGSAASTARQKPDGQKPPKASGQPTQSSSSGEQSGSSSNSGTGGVNVYPGSSGHSAGSTSSGSAASSRTSLPGLSDNWPTFGNNLWQNRVSPIARTVPNPKQQWSLQYSLPVSASGGNESFPLEENGILYFTTMQAKVIAMDAATGRVLWTYTPKLQLLQGIPTINRGVALGDGKVFVLTADDKLIALSQSTGSLIYQVTVADEAKGYFESMAPLYAKGKVFVGSAGGDEGVRGFEACYDAATGARIWQTYTVPKRGQGWLPSTGQHGGGAVWNVPAYDPGTQQLFFGTGNPSPDFFGASRPGPDPMTDAVVAVQSATGQVNWYQQEVAHDLWDYDVASPPMLFSVGGQLAVGEAGKDGQWYEWYAKTGKPVFAPIAFVKQQHSPPTATPTLEWPGSDGGANYGPSAYNPAQHTVLVTGINGPEYLRALPTSHTSYRVDDGTSAQAAPVGDWRGTLTCIDTQTGKVVWQNQLATPAIGGVTTTLGGTAYFGEANGWLYGVDVSNGKTVWAYHAGIPAGSAPIVYKTGQQVYLTFVLGQSGSLQGLFPYQGETRILTFRLGK</sequence>
<dbReference type="InterPro" id="IPR018391">
    <property type="entry name" value="PQQ_b-propeller_rpt"/>
</dbReference>
<keyword evidence="3" id="KW-0560">Oxidoreductase</keyword>
<comment type="cofactor">
    <cofactor evidence="1">
        <name>pyrroloquinoline quinone</name>
        <dbReference type="ChEBI" id="CHEBI:58442"/>
    </cofactor>
</comment>
<feature type="region of interest" description="Disordered" evidence="4">
    <location>
        <begin position="28"/>
        <end position="94"/>
    </location>
</feature>
<organism evidence="8 9">
    <name type="scientific">Alicyclobacillus ferrooxydans</name>
    <dbReference type="NCBI Taxonomy" id="471514"/>
    <lineage>
        <taxon>Bacteria</taxon>
        <taxon>Bacillati</taxon>
        <taxon>Bacillota</taxon>
        <taxon>Bacilli</taxon>
        <taxon>Bacillales</taxon>
        <taxon>Alicyclobacillaceae</taxon>
        <taxon>Alicyclobacillus</taxon>
    </lineage>
</organism>
<dbReference type="AlphaFoldDB" id="A0A0P9CYJ3"/>
<dbReference type="OrthoDB" id="9794322at2"/>
<keyword evidence="9" id="KW-1185">Reference proteome</keyword>
<dbReference type="STRING" id="471514.AN477_05260"/>
<dbReference type="Gene3D" id="2.140.10.10">
    <property type="entry name" value="Quinoprotein alcohol dehydrogenase-like superfamily"/>
    <property type="match status" value="1"/>
</dbReference>
<name>A0A0P9CYJ3_9BACL</name>
<proteinExistence type="inferred from homology"/>
<dbReference type="InterPro" id="IPR002372">
    <property type="entry name" value="PQQ_rpt_dom"/>
</dbReference>
<evidence type="ECO:0000313" key="8">
    <source>
        <dbReference type="EMBL" id="KPV44824.1"/>
    </source>
</evidence>
<feature type="signal peptide" evidence="5">
    <location>
        <begin position="1"/>
        <end position="27"/>
    </location>
</feature>
<evidence type="ECO:0000256" key="3">
    <source>
        <dbReference type="ARBA" id="ARBA00023002"/>
    </source>
</evidence>
<evidence type="ECO:0000256" key="2">
    <source>
        <dbReference type="ARBA" id="ARBA00008156"/>
    </source>
</evidence>
<evidence type="ECO:0000256" key="4">
    <source>
        <dbReference type="SAM" id="MobiDB-lite"/>
    </source>
</evidence>
<reference evidence="8 9" key="1">
    <citation type="submission" date="2015-09" db="EMBL/GenBank/DDBJ databases">
        <title>Draft genome sequence of Alicyclobacillus ferrooxydans DSM 22381.</title>
        <authorList>
            <person name="Hemp J."/>
        </authorList>
    </citation>
    <scope>NUCLEOTIDE SEQUENCE [LARGE SCALE GENOMIC DNA]</scope>
    <source>
        <strain evidence="8 9">TC-34</strain>
    </source>
</reference>
<dbReference type="Pfam" id="PF13360">
    <property type="entry name" value="PQQ_2"/>
    <property type="match status" value="1"/>
</dbReference>
<dbReference type="PANTHER" id="PTHR32303">
    <property type="entry name" value="QUINOPROTEIN ALCOHOL DEHYDROGENASE (CYTOCHROME C)"/>
    <property type="match status" value="1"/>
</dbReference>
<comment type="similarity">
    <text evidence="2">Belongs to the bacterial PQQ dehydrogenase family.</text>
</comment>
<comment type="caution">
    <text evidence="8">The sequence shown here is derived from an EMBL/GenBank/DDBJ whole genome shotgun (WGS) entry which is preliminary data.</text>
</comment>
<dbReference type="Proteomes" id="UP000050482">
    <property type="component" value="Unassembled WGS sequence"/>
</dbReference>
<dbReference type="InterPro" id="IPR011047">
    <property type="entry name" value="Quinoprotein_ADH-like_sf"/>
</dbReference>
<evidence type="ECO:0000259" key="7">
    <source>
        <dbReference type="Pfam" id="PF13360"/>
    </source>
</evidence>
<feature type="compositionally biased region" description="Low complexity" evidence="4">
    <location>
        <begin position="44"/>
        <end position="63"/>
    </location>
</feature>
<evidence type="ECO:0000313" key="9">
    <source>
        <dbReference type="Proteomes" id="UP000050482"/>
    </source>
</evidence>
<feature type="compositionally biased region" description="Low complexity" evidence="4">
    <location>
        <begin position="73"/>
        <end position="93"/>
    </location>
</feature>
<keyword evidence="5" id="KW-0732">Signal</keyword>
<feature type="domain" description="Pyrrolo-quinoline quinone repeat" evidence="6">
    <location>
        <begin position="124"/>
        <end position="396"/>
    </location>
</feature>
<feature type="chain" id="PRO_5006156033" description="Pyrrolo-quinoline quinone repeat domain-containing protein" evidence="5">
    <location>
        <begin position="28"/>
        <end position="584"/>
    </location>
</feature>
<dbReference type="Pfam" id="PF01011">
    <property type="entry name" value="PQQ"/>
    <property type="match status" value="1"/>
</dbReference>
<accession>A0A0P9CYJ3</accession>
<dbReference type="RefSeq" id="WP_054968132.1">
    <property type="nucleotide sequence ID" value="NZ_LJCO01000021.1"/>
</dbReference>
<feature type="domain" description="Pyrrolo-quinoline quinone repeat" evidence="7">
    <location>
        <begin position="472"/>
        <end position="575"/>
    </location>
</feature>
<dbReference type="GO" id="GO:0016491">
    <property type="term" value="F:oxidoreductase activity"/>
    <property type="evidence" value="ECO:0007669"/>
    <property type="project" value="UniProtKB-KW"/>
</dbReference>
<evidence type="ECO:0000259" key="6">
    <source>
        <dbReference type="Pfam" id="PF01011"/>
    </source>
</evidence>
<dbReference type="PATRIC" id="fig|471514.4.peg.4329"/>
<gene>
    <name evidence="8" type="ORF">AN477_05260</name>
</gene>
<evidence type="ECO:0000256" key="1">
    <source>
        <dbReference type="ARBA" id="ARBA00001931"/>
    </source>
</evidence>
<dbReference type="EMBL" id="LJCO01000021">
    <property type="protein sequence ID" value="KPV44824.1"/>
    <property type="molecule type" value="Genomic_DNA"/>
</dbReference>
<dbReference type="SUPFAM" id="SSF50998">
    <property type="entry name" value="Quinoprotein alcohol dehydrogenase-like"/>
    <property type="match status" value="1"/>
</dbReference>
<evidence type="ECO:0000256" key="5">
    <source>
        <dbReference type="SAM" id="SignalP"/>
    </source>
</evidence>
<protein>
    <recommendedName>
        <fullName evidence="6 7">Pyrrolo-quinoline quinone repeat domain-containing protein</fullName>
    </recommendedName>
</protein>
<dbReference type="PROSITE" id="PS51257">
    <property type="entry name" value="PROKAR_LIPOPROTEIN"/>
    <property type="match status" value="1"/>
</dbReference>